<keyword evidence="2" id="KW-1185">Reference proteome</keyword>
<reference evidence="1 2" key="1">
    <citation type="journal article" date="2007" name="Science">
        <title>Sea anemone genome reveals ancestral eumetazoan gene repertoire and genomic organization.</title>
        <authorList>
            <person name="Putnam N.H."/>
            <person name="Srivastava M."/>
            <person name="Hellsten U."/>
            <person name="Dirks B."/>
            <person name="Chapman J."/>
            <person name="Salamov A."/>
            <person name="Terry A."/>
            <person name="Shapiro H."/>
            <person name="Lindquist E."/>
            <person name="Kapitonov V.V."/>
            <person name="Jurka J."/>
            <person name="Genikhovich G."/>
            <person name="Grigoriev I.V."/>
            <person name="Lucas S.M."/>
            <person name="Steele R.E."/>
            <person name="Finnerty J.R."/>
            <person name="Technau U."/>
            <person name="Martindale M.Q."/>
            <person name="Rokhsar D.S."/>
        </authorList>
    </citation>
    <scope>NUCLEOTIDE SEQUENCE [LARGE SCALE GENOMIC DNA]</scope>
    <source>
        <strain evidence="2">CH2 X CH6</strain>
    </source>
</reference>
<evidence type="ECO:0000313" key="2">
    <source>
        <dbReference type="Proteomes" id="UP000001593"/>
    </source>
</evidence>
<dbReference type="EMBL" id="DS471595">
    <property type="protein sequence ID" value="EDO28411.1"/>
    <property type="molecule type" value="Genomic_DNA"/>
</dbReference>
<accession>A7T6J3</accession>
<name>A7T6J3_NEMVE</name>
<proteinExistence type="predicted"/>
<gene>
    <name evidence="1" type="ORF">NEMVEDRAFT_v1g223033</name>
</gene>
<dbReference type="HOGENOM" id="CLU_2111737_0_0_1"/>
<evidence type="ECO:0000313" key="1">
    <source>
        <dbReference type="EMBL" id="EDO28411.1"/>
    </source>
</evidence>
<organism evidence="1 2">
    <name type="scientific">Nematostella vectensis</name>
    <name type="common">Starlet sea anemone</name>
    <dbReference type="NCBI Taxonomy" id="45351"/>
    <lineage>
        <taxon>Eukaryota</taxon>
        <taxon>Metazoa</taxon>
        <taxon>Cnidaria</taxon>
        <taxon>Anthozoa</taxon>
        <taxon>Hexacorallia</taxon>
        <taxon>Actiniaria</taxon>
        <taxon>Edwardsiidae</taxon>
        <taxon>Nematostella</taxon>
    </lineage>
</organism>
<sequence>MITGTYTIDPDGSGPEKPYKTKCSLATEKDWFGNDISRVWTEVETGDRNVPLQKYPSEEGSQPESVIRDVTYKPTFQLSENVASIDNIMDYLDFFAAPYSYTVPSDSLTFDAKTK</sequence>
<dbReference type="Proteomes" id="UP000001593">
    <property type="component" value="Unassembled WGS sequence"/>
</dbReference>
<dbReference type="AlphaFoldDB" id="A7T6J3"/>
<protein>
    <submittedName>
        <fullName evidence="1">Uncharacterized protein</fullName>
    </submittedName>
</protein>
<dbReference type="InParanoid" id="A7T6J3"/>